<evidence type="ECO:0000313" key="1">
    <source>
        <dbReference type="EMBL" id="SDU18959.1"/>
    </source>
</evidence>
<dbReference type="InterPro" id="IPR021733">
    <property type="entry name" value="DUF3304"/>
</dbReference>
<keyword evidence="2" id="KW-1185">Reference proteome</keyword>
<dbReference type="Pfam" id="PF11745">
    <property type="entry name" value="DUF3304"/>
    <property type="match status" value="1"/>
</dbReference>
<organism evidence="1 2">
    <name type="scientific">Pseudomonas mediterranea</name>
    <dbReference type="NCBI Taxonomy" id="183795"/>
    <lineage>
        <taxon>Bacteria</taxon>
        <taxon>Pseudomonadati</taxon>
        <taxon>Pseudomonadota</taxon>
        <taxon>Gammaproteobacteria</taxon>
        <taxon>Pseudomonadales</taxon>
        <taxon>Pseudomonadaceae</taxon>
        <taxon>Pseudomonas</taxon>
    </lineage>
</organism>
<dbReference type="Proteomes" id="UP000183772">
    <property type="component" value="Chromosome I"/>
</dbReference>
<dbReference type="EMBL" id="LT629790">
    <property type="protein sequence ID" value="SDU18959.1"/>
    <property type="molecule type" value="Genomic_DNA"/>
</dbReference>
<protein>
    <recommendedName>
        <fullName evidence="3">DUF3304 domain-containing protein</fullName>
    </recommendedName>
</protein>
<proteinExistence type="predicted"/>
<evidence type="ECO:0008006" key="3">
    <source>
        <dbReference type="Google" id="ProtNLM"/>
    </source>
</evidence>
<dbReference type="AlphaFoldDB" id="A0AAX2D6Z8"/>
<gene>
    <name evidence="1" type="ORF">SAMN05216476_0845</name>
</gene>
<sequence length="174" mass="19069">MTCPGTWRLSLVSALCGCMPAQTSLIGTPIEGYNHTSAAIHHFSVNRNGGPGIGPYGGGGKQNCCVGMPARWRPGLKVLVEWEKDPAPHAYGGWPERRHTDEWRTRMKAHRVGYSRHSVWAEVAPYERLGVVDVHFLPCDRVAVSAVAILPGKPGYPFGFPRRMEEALSPCPIP</sequence>
<reference evidence="1 2" key="1">
    <citation type="submission" date="2016-10" db="EMBL/GenBank/DDBJ databases">
        <authorList>
            <person name="Varghese N."/>
            <person name="Submissions S."/>
        </authorList>
    </citation>
    <scope>NUCLEOTIDE SEQUENCE [LARGE SCALE GENOMIC DNA]</scope>
    <source>
        <strain evidence="1 2">DSM 16733</strain>
    </source>
</reference>
<evidence type="ECO:0000313" key="2">
    <source>
        <dbReference type="Proteomes" id="UP000183772"/>
    </source>
</evidence>
<accession>A0AAX2D6Z8</accession>
<name>A0AAX2D6Z8_9PSED</name>